<dbReference type="Pfam" id="PF11009">
    <property type="entry name" value="BrxC"/>
    <property type="match status" value="1"/>
</dbReference>
<evidence type="ECO:0000313" key="2">
    <source>
        <dbReference type="Proteomes" id="UP000321291"/>
    </source>
</evidence>
<dbReference type="RefSeq" id="WP_146781545.1">
    <property type="nucleotide sequence ID" value="NZ_CP042434.1"/>
</dbReference>
<proteinExistence type="predicted"/>
<dbReference type="Proteomes" id="UP000321291">
    <property type="component" value="Chromosome"/>
</dbReference>
<accession>A0A5B8VMZ4</accession>
<evidence type="ECO:0000313" key="1">
    <source>
        <dbReference type="EMBL" id="QEC71986.1"/>
    </source>
</evidence>
<reference evidence="1 2" key="1">
    <citation type="journal article" date="2017" name="Int. J. Syst. Evol. Microbiol.">
        <title>Arachidicoccus ginsenosidivorans sp. nov., with ginsenoside-converting activity isolated from ginseng cultivating soil.</title>
        <authorList>
            <person name="Siddiqi M.Z."/>
            <person name="Aslam Z."/>
            <person name="Im W.T."/>
        </authorList>
    </citation>
    <scope>NUCLEOTIDE SEQUENCE [LARGE SCALE GENOMIC DNA]</scope>
    <source>
        <strain evidence="1 2">Gsoil 809</strain>
    </source>
</reference>
<protein>
    <submittedName>
        <fullName evidence="1">Bacillithiol system redox-active protein YtxJ</fullName>
    </submittedName>
</protein>
<organism evidence="1 2">
    <name type="scientific">Arachidicoccus ginsenosidivorans</name>
    <dbReference type="NCBI Taxonomy" id="496057"/>
    <lineage>
        <taxon>Bacteria</taxon>
        <taxon>Pseudomonadati</taxon>
        <taxon>Bacteroidota</taxon>
        <taxon>Chitinophagia</taxon>
        <taxon>Chitinophagales</taxon>
        <taxon>Chitinophagaceae</taxon>
        <taxon>Arachidicoccus</taxon>
    </lineage>
</organism>
<dbReference type="EMBL" id="CP042434">
    <property type="protein sequence ID" value="QEC71986.1"/>
    <property type="molecule type" value="Genomic_DNA"/>
</dbReference>
<dbReference type="InterPro" id="IPR022551">
    <property type="entry name" value="BrxC"/>
</dbReference>
<dbReference type="Gene3D" id="3.40.30.10">
    <property type="entry name" value="Glutaredoxin"/>
    <property type="match status" value="1"/>
</dbReference>
<dbReference type="AlphaFoldDB" id="A0A5B8VMZ4"/>
<gene>
    <name evidence="1" type="primary">ytxJ</name>
    <name evidence="1" type="ORF">FSB73_10190</name>
</gene>
<sequence length="112" mass="12745">MIDWQPLDSEAQLTNLIAHSETKPQIILKHSISCPTSSMVKSRLDRSQRSETADYYLLDLWNYRAISDLVAHKFGVRHESPQLLIIHEGKCVYHESHYGITQEAIQASVAAI</sequence>
<dbReference type="OrthoDB" id="677051at2"/>
<dbReference type="NCBIfam" id="TIGR04019">
    <property type="entry name" value="B_thiol_YtxJ"/>
    <property type="match status" value="1"/>
</dbReference>
<keyword evidence="2" id="KW-1185">Reference proteome</keyword>
<dbReference type="KEGG" id="agi:FSB73_10190"/>
<name>A0A5B8VMZ4_9BACT</name>